<dbReference type="PANTHER" id="PTHR43791">
    <property type="entry name" value="PERMEASE-RELATED"/>
    <property type="match status" value="1"/>
</dbReference>
<dbReference type="FunFam" id="1.20.1250.20:FF:000018">
    <property type="entry name" value="MFS transporter permease"/>
    <property type="match status" value="1"/>
</dbReference>
<feature type="transmembrane region" description="Helical" evidence="6">
    <location>
        <begin position="437"/>
        <end position="458"/>
    </location>
</feature>
<feature type="transmembrane region" description="Helical" evidence="6">
    <location>
        <begin position="142"/>
        <end position="164"/>
    </location>
</feature>
<evidence type="ECO:0000256" key="2">
    <source>
        <dbReference type="ARBA" id="ARBA00022448"/>
    </source>
</evidence>
<name>A0A8K0SDL5_9HYPO</name>
<protein>
    <submittedName>
        <fullName evidence="8">Major facilitator superfamily domain-containing protein</fullName>
    </submittedName>
</protein>
<dbReference type="GO" id="GO:0016020">
    <property type="term" value="C:membrane"/>
    <property type="evidence" value="ECO:0007669"/>
    <property type="project" value="UniProtKB-SubCell"/>
</dbReference>
<feature type="transmembrane region" description="Helical" evidence="6">
    <location>
        <begin position="90"/>
        <end position="109"/>
    </location>
</feature>
<feature type="transmembrane region" description="Helical" evidence="6">
    <location>
        <begin position="116"/>
        <end position="136"/>
    </location>
</feature>
<dbReference type="SUPFAM" id="SSF103473">
    <property type="entry name" value="MFS general substrate transporter"/>
    <property type="match status" value="1"/>
</dbReference>
<accession>A0A8K0SDL5</accession>
<keyword evidence="5 6" id="KW-0472">Membrane</keyword>
<feature type="transmembrane region" description="Helical" evidence="6">
    <location>
        <begin position="279"/>
        <end position="300"/>
    </location>
</feature>
<dbReference type="InterPro" id="IPR020846">
    <property type="entry name" value="MFS_dom"/>
</dbReference>
<evidence type="ECO:0000313" key="9">
    <source>
        <dbReference type="Proteomes" id="UP000813444"/>
    </source>
</evidence>
<comment type="subcellular location">
    <subcellularLocation>
        <location evidence="1">Membrane</location>
        <topology evidence="1">Multi-pass membrane protein</topology>
    </subcellularLocation>
</comment>
<feature type="transmembrane region" description="Helical" evidence="6">
    <location>
        <begin position="176"/>
        <end position="197"/>
    </location>
</feature>
<feature type="transmembrane region" description="Helical" evidence="6">
    <location>
        <begin position="209"/>
        <end position="231"/>
    </location>
</feature>
<evidence type="ECO:0000256" key="1">
    <source>
        <dbReference type="ARBA" id="ARBA00004141"/>
    </source>
</evidence>
<dbReference type="EMBL" id="JAGPNK010000019">
    <property type="protein sequence ID" value="KAH7305257.1"/>
    <property type="molecule type" value="Genomic_DNA"/>
</dbReference>
<keyword evidence="2" id="KW-0813">Transport</keyword>
<dbReference type="CDD" id="cd17327">
    <property type="entry name" value="MFS_FEN2_like"/>
    <property type="match status" value="1"/>
</dbReference>
<keyword evidence="3 6" id="KW-0812">Transmembrane</keyword>
<evidence type="ECO:0000259" key="7">
    <source>
        <dbReference type="PROSITE" id="PS50850"/>
    </source>
</evidence>
<dbReference type="FunFam" id="1.20.1250.20:FF:000013">
    <property type="entry name" value="MFS general substrate transporter"/>
    <property type="match status" value="1"/>
</dbReference>
<dbReference type="InterPro" id="IPR011701">
    <property type="entry name" value="MFS"/>
</dbReference>
<evidence type="ECO:0000256" key="4">
    <source>
        <dbReference type="ARBA" id="ARBA00022989"/>
    </source>
</evidence>
<feature type="transmembrane region" description="Helical" evidence="6">
    <location>
        <begin position="369"/>
        <end position="393"/>
    </location>
</feature>
<evidence type="ECO:0000256" key="5">
    <source>
        <dbReference type="ARBA" id="ARBA00023136"/>
    </source>
</evidence>
<feature type="transmembrane region" description="Helical" evidence="6">
    <location>
        <begin position="405"/>
        <end position="425"/>
    </location>
</feature>
<dbReference type="PANTHER" id="PTHR43791:SF24">
    <property type="entry name" value="NICOTINIC ACID PLASMA MEMBRANE TRANSPORTER"/>
    <property type="match status" value="1"/>
</dbReference>
<comment type="caution">
    <text evidence="8">The sequence shown here is derived from an EMBL/GenBank/DDBJ whole genome shotgun (WGS) entry which is preliminary data.</text>
</comment>
<dbReference type="InterPro" id="IPR036259">
    <property type="entry name" value="MFS_trans_sf"/>
</dbReference>
<sequence length="493" mass="55163">MAALRDDTKAELQVAGSNSDREVVAADQDESFYIDPKREATLLRKLDIWIAPIMMLIFLTAYLDRSNIGNAASAGMTADLGMSSDQLGNAVTLFYVTYVAGEIPCSLILKKFRADRLIPLIMFLWSIVLIGSGFMHNVGQLYASRLLLGLFESGIFPCLVIYLSTFYQREEQALRVSYLFVSAALSGSFGGLFAYALLHMDGVAGLEGWRWLFIIEGIASVVISIFVWYMLAPDYENAHFLNDEDKELMRIRAARNARYNGKPQFDWAEVRKAVMDPKLYVSCWSQFWADICSFGMSSFLPLIIRSFGYGSITTQLLTVPVFFWASAAYLVVSWCSDRWRRRAIFMMPACLLTAAGYAINIGVPAHSTAALYFSLFVIAPGIYIIVGLNVAWLSNTHAGYHKRSMAVGMNQSIGNCAGLVVGQIFRSTVDGRYLLGLSFSLGSVCLAVFGHITLLWYLSRENKRREALTEQQREYEIQNGKGGDFHPDFRYAL</sequence>
<dbReference type="PROSITE" id="PS50850">
    <property type="entry name" value="MFS"/>
    <property type="match status" value="1"/>
</dbReference>
<dbReference type="AlphaFoldDB" id="A0A8K0SDL5"/>
<dbReference type="OrthoDB" id="2962993at2759"/>
<keyword evidence="4 6" id="KW-1133">Transmembrane helix</keyword>
<evidence type="ECO:0000256" key="3">
    <source>
        <dbReference type="ARBA" id="ARBA00022692"/>
    </source>
</evidence>
<proteinExistence type="predicted"/>
<organism evidence="8 9">
    <name type="scientific">Stachybotrys elegans</name>
    <dbReference type="NCBI Taxonomy" id="80388"/>
    <lineage>
        <taxon>Eukaryota</taxon>
        <taxon>Fungi</taxon>
        <taxon>Dikarya</taxon>
        <taxon>Ascomycota</taxon>
        <taxon>Pezizomycotina</taxon>
        <taxon>Sordariomycetes</taxon>
        <taxon>Hypocreomycetidae</taxon>
        <taxon>Hypocreales</taxon>
        <taxon>Stachybotryaceae</taxon>
        <taxon>Stachybotrys</taxon>
    </lineage>
</organism>
<evidence type="ECO:0000256" key="6">
    <source>
        <dbReference type="SAM" id="Phobius"/>
    </source>
</evidence>
<dbReference type="Proteomes" id="UP000813444">
    <property type="component" value="Unassembled WGS sequence"/>
</dbReference>
<reference evidence="8" key="1">
    <citation type="journal article" date="2021" name="Nat. Commun.">
        <title>Genetic determinants of endophytism in the Arabidopsis root mycobiome.</title>
        <authorList>
            <person name="Mesny F."/>
            <person name="Miyauchi S."/>
            <person name="Thiergart T."/>
            <person name="Pickel B."/>
            <person name="Atanasova L."/>
            <person name="Karlsson M."/>
            <person name="Huettel B."/>
            <person name="Barry K.W."/>
            <person name="Haridas S."/>
            <person name="Chen C."/>
            <person name="Bauer D."/>
            <person name="Andreopoulos W."/>
            <person name="Pangilinan J."/>
            <person name="LaButti K."/>
            <person name="Riley R."/>
            <person name="Lipzen A."/>
            <person name="Clum A."/>
            <person name="Drula E."/>
            <person name="Henrissat B."/>
            <person name="Kohler A."/>
            <person name="Grigoriev I.V."/>
            <person name="Martin F.M."/>
            <person name="Hacquard S."/>
        </authorList>
    </citation>
    <scope>NUCLEOTIDE SEQUENCE</scope>
    <source>
        <strain evidence="8">MPI-CAGE-CH-0235</strain>
    </source>
</reference>
<dbReference type="GO" id="GO:0022857">
    <property type="term" value="F:transmembrane transporter activity"/>
    <property type="evidence" value="ECO:0007669"/>
    <property type="project" value="InterPro"/>
</dbReference>
<feature type="domain" description="Major facilitator superfamily (MFS) profile" evidence="7">
    <location>
        <begin position="50"/>
        <end position="465"/>
    </location>
</feature>
<feature type="transmembrane region" description="Helical" evidence="6">
    <location>
        <begin position="46"/>
        <end position="63"/>
    </location>
</feature>
<feature type="transmembrane region" description="Helical" evidence="6">
    <location>
        <begin position="344"/>
        <end position="363"/>
    </location>
</feature>
<dbReference type="Gene3D" id="1.20.1250.20">
    <property type="entry name" value="MFS general substrate transporter like domains"/>
    <property type="match status" value="2"/>
</dbReference>
<keyword evidence="9" id="KW-1185">Reference proteome</keyword>
<dbReference type="Pfam" id="PF07690">
    <property type="entry name" value="MFS_1"/>
    <property type="match status" value="1"/>
</dbReference>
<evidence type="ECO:0000313" key="8">
    <source>
        <dbReference type="EMBL" id="KAH7305257.1"/>
    </source>
</evidence>
<feature type="transmembrane region" description="Helical" evidence="6">
    <location>
        <begin position="312"/>
        <end position="332"/>
    </location>
</feature>
<gene>
    <name evidence="8" type="ORF">B0I35DRAFT_362330</name>
</gene>